<accession>A0A6G8IEC2</accession>
<keyword evidence="7" id="KW-1133">Transmembrane helix</keyword>
<evidence type="ECO:0000256" key="2">
    <source>
        <dbReference type="ARBA" id="ARBA00021549"/>
    </source>
</evidence>
<evidence type="ECO:0000313" key="12">
    <source>
        <dbReference type="EMBL" id="QIM51340.1"/>
    </source>
</evidence>
<evidence type="ECO:0000256" key="3">
    <source>
        <dbReference type="ARBA" id="ARBA00022475"/>
    </source>
</evidence>
<dbReference type="GO" id="GO:0015628">
    <property type="term" value="P:protein secretion by the type II secretion system"/>
    <property type="evidence" value="ECO:0007669"/>
    <property type="project" value="InterPro"/>
</dbReference>
<evidence type="ECO:0000256" key="4">
    <source>
        <dbReference type="ARBA" id="ARBA00022481"/>
    </source>
</evidence>
<evidence type="ECO:0000256" key="6">
    <source>
        <dbReference type="ARBA" id="ARBA00022692"/>
    </source>
</evidence>
<evidence type="ECO:0000259" key="11">
    <source>
        <dbReference type="Pfam" id="PF12019"/>
    </source>
</evidence>
<keyword evidence="13" id="KW-1185">Reference proteome</keyword>
<keyword evidence="4" id="KW-0488">Methylation</keyword>
<dbReference type="GO" id="GO:0005886">
    <property type="term" value="C:plasma membrane"/>
    <property type="evidence" value="ECO:0007669"/>
    <property type="project" value="UniProtKB-SubCell"/>
</dbReference>
<dbReference type="AlphaFoldDB" id="A0A6G8IEC2"/>
<dbReference type="EMBL" id="CP049989">
    <property type="protein sequence ID" value="QIM51340.1"/>
    <property type="molecule type" value="Genomic_DNA"/>
</dbReference>
<proteinExistence type="inferred from homology"/>
<evidence type="ECO:0000256" key="7">
    <source>
        <dbReference type="ARBA" id="ARBA00022989"/>
    </source>
</evidence>
<keyword evidence="5" id="KW-0997">Cell inner membrane</keyword>
<dbReference type="SUPFAM" id="SSF54523">
    <property type="entry name" value="Pili subunits"/>
    <property type="match status" value="1"/>
</dbReference>
<evidence type="ECO:0000256" key="8">
    <source>
        <dbReference type="ARBA" id="ARBA00023136"/>
    </source>
</evidence>
<dbReference type="GO" id="GO:0015627">
    <property type="term" value="C:type II protein secretion system complex"/>
    <property type="evidence" value="ECO:0007669"/>
    <property type="project" value="InterPro"/>
</dbReference>
<dbReference type="Pfam" id="PF12019">
    <property type="entry name" value="GspH"/>
    <property type="match status" value="1"/>
</dbReference>
<evidence type="ECO:0000256" key="1">
    <source>
        <dbReference type="ARBA" id="ARBA00004377"/>
    </source>
</evidence>
<evidence type="ECO:0000256" key="5">
    <source>
        <dbReference type="ARBA" id="ARBA00022519"/>
    </source>
</evidence>
<evidence type="ECO:0000256" key="9">
    <source>
        <dbReference type="ARBA" id="ARBA00025772"/>
    </source>
</evidence>
<gene>
    <name evidence="12" type="ORF">G9Q37_03920</name>
</gene>
<dbReference type="Proteomes" id="UP000503162">
    <property type="component" value="Chromosome"/>
</dbReference>
<organism evidence="12 13">
    <name type="scientific">Hydrogenophaga crocea</name>
    <dbReference type="NCBI Taxonomy" id="2716225"/>
    <lineage>
        <taxon>Bacteria</taxon>
        <taxon>Pseudomonadati</taxon>
        <taxon>Pseudomonadota</taxon>
        <taxon>Betaproteobacteria</taxon>
        <taxon>Burkholderiales</taxon>
        <taxon>Comamonadaceae</taxon>
        <taxon>Hydrogenophaga</taxon>
    </lineage>
</organism>
<evidence type="ECO:0000313" key="13">
    <source>
        <dbReference type="Proteomes" id="UP000503162"/>
    </source>
</evidence>
<keyword evidence="8" id="KW-0472">Membrane</keyword>
<feature type="domain" description="General secretion pathway GspH" evidence="11">
    <location>
        <begin position="35"/>
        <end position="165"/>
    </location>
</feature>
<evidence type="ECO:0000256" key="10">
    <source>
        <dbReference type="ARBA" id="ARBA00030775"/>
    </source>
</evidence>
<reference evidence="12 13" key="1">
    <citation type="submission" date="2020-03" db="EMBL/GenBank/DDBJ databases">
        <title>Hydrogenophaga sp. nov. isolated from cyanobacterial mat.</title>
        <authorList>
            <person name="Thorat V."/>
            <person name="Kirdat K."/>
            <person name="Tiwarekar B."/>
            <person name="Costa E.D."/>
            <person name="Yadav A."/>
        </authorList>
    </citation>
    <scope>NUCLEOTIDE SEQUENCE [LARGE SCALE GENOMIC DNA]</scope>
    <source>
        <strain evidence="12 13">BA0156</strain>
    </source>
</reference>
<comment type="similarity">
    <text evidence="9">Belongs to the GSP H family.</text>
</comment>
<dbReference type="Gene3D" id="3.55.40.10">
    <property type="entry name" value="minor pseudopilin epsh domain"/>
    <property type="match status" value="1"/>
</dbReference>
<comment type="subcellular location">
    <subcellularLocation>
        <location evidence="1">Cell inner membrane</location>
        <topology evidence="1">Single-pass membrane protein</topology>
    </subcellularLocation>
</comment>
<sequence length="182" mass="18676">MIELLMALVVMAVLLAIGVPSFRTSIAGNRLSSSTNELVSALALARSEAVRRGNRITVCKSADGANCTTAGGWQQGWIVFTDGTRATAVATVDVGETVISRGQAVSAPVMITGNAGAQNFVSFAADGTVRTMAGALQAGVLRVCYPNSALGNERRARDIELLATGRLTLTTPGNVAVACPAP</sequence>
<protein>
    <recommendedName>
        <fullName evidence="2">Type II secretion system protein H</fullName>
    </recommendedName>
    <alternativeName>
        <fullName evidence="10">General secretion pathway protein H</fullName>
    </alternativeName>
</protein>
<dbReference type="RefSeq" id="WP_166224852.1">
    <property type="nucleotide sequence ID" value="NZ_CP049989.1"/>
</dbReference>
<keyword evidence="3" id="KW-1003">Cell membrane</keyword>
<dbReference type="InterPro" id="IPR022346">
    <property type="entry name" value="T2SS_GspH"/>
</dbReference>
<dbReference type="InterPro" id="IPR045584">
    <property type="entry name" value="Pilin-like"/>
</dbReference>
<keyword evidence="6" id="KW-0812">Transmembrane</keyword>
<name>A0A6G8IEC2_9BURK</name>
<dbReference type="KEGG" id="hcz:G9Q37_03920"/>